<proteinExistence type="predicted"/>
<dbReference type="Proteomes" id="UP000242700">
    <property type="component" value="Unassembled WGS sequence"/>
</dbReference>
<gene>
    <name evidence="1" type="ORF">SAMN05216187_1214</name>
</gene>
<evidence type="ECO:0000313" key="1">
    <source>
        <dbReference type="EMBL" id="SDK79235.1"/>
    </source>
</evidence>
<sequence>MIDDHISNIEHINSNEKIYLLYLYHFYYEVYNKVISFIDRDRISFLEVLKSYKSTEDEKNENFMDELQKKYQLDNLLYPFINNKDVNSPSLFGGDHDLYIIGNGKSFHNIKLVLEHSKGLFAESFKEVTELDSQSQALFRNKVFRLIVMHQDDKKLLIGYLDDIVNLLFDNNQYNEDTDFNNLIAATLYDLKKFLITTSEFKEWYKHKADTIGLNKLFFLKVKFDRENNVLTDEEYESIVQSKEIICNDEPFYGTLHLLKDYNKKRFSELIRDIIDSDDGKFYEETKLRLLTTITRNGKEKIPMVHETIISSPKLKGEFLSRIKIIEHTQLRGELLSYYDNALDYSGLSSRNYR</sequence>
<dbReference type="EMBL" id="FNFI01000021">
    <property type="protein sequence ID" value="SDK79235.1"/>
    <property type="molecule type" value="Genomic_DNA"/>
</dbReference>
<reference evidence="2" key="1">
    <citation type="submission" date="2016-10" db="EMBL/GenBank/DDBJ databases">
        <authorList>
            <person name="Varghese N."/>
            <person name="Submissions S."/>
        </authorList>
    </citation>
    <scope>NUCLEOTIDE SEQUENCE [LARGE SCALE GENOMIC DNA]</scope>
    <source>
        <strain evidence="2">CGMCC 1.8911</strain>
    </source>
</reference>
<dbReference type="STRING" id="586411.SAMN05216187_1214"/>
<dbReference type="AlphaFoldDB" id="A0A1G9ETB1"/>
<accession>A0A1G9ETB1</accession>
<evidence type="ECO:0000313" key="2">
    <source>
        <dbReference type="Proteomes" id="UP000242700"/>
    </source>
</evidence>
<protein>
    <submittedName>
        <fullName evidence="1">Uncharacterized protein</fullName>
    </submittedName>
</protein>
<name>A0A1G9ETB1_9STAP</name>
<organism evidence="1 2">
    <name type="scientific">Jeotgalicoccus aerolatus</name>
    <dbReference type="NCBI Taxonomy" id="709510"/>
    <lineage>
        <taxon>Bacteria</taxon>
        <taxon>Bacillati</taxon>
        <taxon>Bacillota</taxon>
        <taxon>Bacilli</taxon>
        <taxon>Bacillales</taxon>
        <taxon>Staphylococcaceae</taxon>
        <taxon>Jeotgalicoccus</taxon>
    </lineage>
</organism>